<sequence>FSSKVVNANLPESITTWEFSAISISPKSGICVAKPYEILVKKIFFIDLRLPYSVVRNEQVEIRAVLYSYVPEKIEVRVDLTYNEKMCSAATAEANFRQIVTLEPNAALVIPFVIVPLEIGNIKIEVKASVKDYFLTDGVVKHLKVV</sequence>
<accession>A0AAV6YPU3</accession>
<dbReference type="InterPro" id="IPR050473">
    <property type="entry name" value="A2M/Complement_sys"/>
</dbReference>
<feature type="domain" description="Alpha-2-macroglobulin" evidence="2">
    <location>
        <begin position="1"/>
        <end position="80"/>
    </location>
</feature>
<keyword evidence="1" id="KW-1015">Disulfide bond</keyword>
<dbReference type="PANTHER" id="PTHR11412">
    <property type="entry name" value="MACROGLOBULIN / COMPLEMENT"/>
    <property type="match status" value="1"/>
</dbReference>
<evidence type="ECO:0000256" key="1">
    <source>
        <dbReference type="ARBA" id="ARBA00023157"/>
    </source>
</evidence>
<dbReference type="Proteomes" id="UP000824782">
    <property type="component" value="Unassembled WGS sequence"/>
</dbReference>
<feature type="non-terminal residue" evidence="3">
    <location>
        <position position="146"/>
    </location>
</feature>
<protein>
    <recommendedName>
        <fullName evidence="2">Alpha-2-macroglobulin domain-containing protein</fullName>
    </recommendedName>
</protein>
<keyword evidence="4" id="KW-1185">Reference proteome</keyword>
<comment type="caution">
    <text evidence="3">The sequence shown here is derived from an EMBL/GenBank/DDBJ whole genome shotgun (WGS) entry which is preliminary data.</text>
</comment>
<dbReference type="InterPro" id="IPR013783">
    <property type="entry name" value="Ig-like_fold"/>
</dbReference>
<organism evidence="3 4">
    <name type="scientific">Engystomops pustulosus</name>
    <name type="common">Tungara frog</name>
    <name type="synonym">Physalaemus pustulosus</name>
    <dbReference type="NCBI Taxonomy" id="76066"/>
    <lineage>
        <taxon>Eukaryota</taxon>
        <taxon>Metazoa</taxon>
        <taxon>Chordata</taxon>
        <taxon>Craniata</taxon>
        <taxon>Vertebrata</taxon>
        <taxon>Euteleostomi</taxon>
        <taxon>Amphibia</taxon>
        <taxon>Batrachia</taxon>
        <taxon>Anura</taxon>
        <taxon>Neobatrachia</taxon>
        <taxon>Hyloidea</taxon>
        <taxon>Leptodactylidae</taxon>
        <taxon>Leiuperinae</taxon>
        <taxon>Engystomops</taxon>
    </lineage>
</organism>
<dbReference type="Pfam" id="PF00207">
    <property type="entry name" value="A2M"/>
    <property type="match status" value="1"/>
</dbReference>
<dbReference type="AlphaFoldDB" id="A0AAV6YPU3"/>
<reference evidence="3" key="1">
    <citation type="thesis" date="2020" institute="ProQuest LLC" country="789 East Eisenhower Parkway, Ann Arbor, MI, USA">
        <title>Comparative Genomics and Chromosome Evolution.</title>
        <authorList>
            <person name="Mudd A.B."/>
        </authorList>
    </citation>
    <scope>NUCLEOTIDE SEQUENCE</scope>
    <source>
        <strain evidence="3">237g6f4</strain>
        <tissue evidence="3">Blood</tissue>
    </source>
</reference>
<dbReference type="GO" id="GO:0004866">
    <property type="term" value="F:endopeptidase inhibitor activity"/>
    <property type="evidence" value="ECO:0007669"/>
    <property type="project" value="InterPro"/>
</dbReference>
<dbReference type="SMART" id="SM01360">
    <property type="entry name" value="A2M"/>
    <property type="match status" value="1"/>
</dbReference>
<evidence type="ECO:0000259" key="2">
    <source>
        <dbReference type="SMART" id="SM01360"/>
    </source>
</evidence>
<dbReference type="FunFam" id="2.60.40.10:FF:000155">
    <property type="entry name" value="complement C3 isoform X1"/>
    <property type="match status" value="1"/>
</dbReference>
<gene>
    <name evidence="3" type="ORF">GDO81_027202</name>
</gene>
<dbReference type="Gene3D" id="2.20.130.20">
    <property type="match status" value="1"/>
</dbReference>
<feature type="non-terminal residue" evidence="3">
    <location>
        <position position="1"/>
    </location>
</feature>
<name>A0AAV6YPU3_ENGPU</name>
<dbReference type="PANTHER" id="PTHR11412:SF190">
    <property type="entry name" value="A.SUPERBUS VENOM FACTOR 1"/>
    <property type="match status" value="1"/>
</dbReference>
<dbReference type="Gene3D" id="2.60.40.10">
    <property type="entry name" value="Immunoglobulins"/>
    <property type="match status" value="1"/>
</dbReference>
<evidence type="ECO:0000313" key="3">
    <source>
        <dbReference type="EMBL" id="KAG8536048.1"/>
    </source>
</evidence>
<dbReference type="InterPro" id="IPR001599">
    <property type="entry name" value="Macroglobln_a2"/>
</dbReference>
<proteinExistence type="predicted"/>
<evidence type="ECO:0000313" key="4">
    <source>
        <dbReference type="Proteomes" id="UP000824782"/>
    </source>
</evidence>
<dbReference type="EMBL" id="WNYA01051285">
    <property type="protein sequence ID" value="KAG8536048.1"/>
    <property type="molecule type" value="Genomic_DNA"/>
</dbReference>